<dbReference type="EMBL" id="CP003696">
    <property type="protein sequence ID" value="AGP31343.1"/>
    <property type="molecule type" value="Genomic_DNA"/>
</dbReference>
<dbReference type="KEGG" id="cter:A606_08500"/>
<dbReference type="InterPro" id="IPR001753">
    <property type="entry name" value="Enoyl-CoA_hydra/iso"/>
</dbReference>
<accession>S4XL75</accession>
<dbReference type="Pfam" id="PF00378">
    <property type="entry name" value="ECH_1"/>
    <property type="match status" value="1"/>
</dbReference>
<dbReference type="SUPFAM" id="SSF52096">
    <property type="entry name" value="ClpP/crotonase"/>
    <property type="match status" value="1"/>
</dbReference>
<dbReference type="STRING" id="1200352.A606_08500"/>
<dbReference type="PANTHER" id="PTHR42964:SF1">
    <property type="entry name" value="POLYKETIDE BIOSYNTHESIS ENOYL-COA HYDRATASE PKSH-RELATED"/>
    <property type="match status" value="1"/>
</dbReference>
<keyword evidence="3" id="KW-1185">Reference proteome</keyword>
<dbReference type="Gene3D" id="1.10.12.10">
    <property type="entry name" value="Lyase 2-enoyl-coa Hydratase, Chain A, domain 2"/>
    <property type="match status" value="1"/>
</dbReference>
<organism evidence="2 3">
    <name type="scientific">Corynebacterium terpenotabidum Y-11</name>
    <dbReference type="NCBI Taxonomy" id="1200352"/>
    <lineage>
        <taxon>Bacteria</taxon>
        <taxon>Bacillati</taxon>
        <taxon>Actinomycetota</taxon>
        <taxon>Actinomycetes</taxon>
        <taxon>Mycobacteriales</taxon>
        <taxon>Corynebacteriaceae</taxon>
        <taxon>Corynebacterium</taxon>
    </lineage>
</organism>
<evidence type="ECO:0000313" key="3">
    <source>
        <dbReference type="Proteomes" id="UP000014809"/>
    </source>
</evidence>
<dbReference type="EC" id="4.2.1.17" evidence="2"/>
<dbReference type="Proteomes" id="UP000014809">
    <property type="component" value="Chromosome"/>
</dbReference>
<dbReference type="Gene3D" id="3.90.226.10">
    <property type="entry name" value="2-enoyl-CoA Hydratase, Chain A, domain 1"/>
    <property type="match status" value="1"/>
</dbReference>
<name>S4XL75_9CORY</name>
<gene>
    <name evidence="2" type="ORF">A606_08500</name>
</gene>
<dbReference type="PANTHER" id="PTHR42964">
    <property type="entry name" value="ENOYL-COA HYDRATASE"/>
    <property type="match status" value="1"/>
</dbReference>
<evidence type="ECO:0000313" key="2">
    <source>
        <dbReference type="EMBL" id="AGP31343.1"/>
    </source>
</evidence>
<dbReference type="eggNOG" id="COG1024">
    <property type="taxonomic scope" value="Bacteria"/>
</dbReference>
<dbReference type="AlphaFoldDB" id="S4XL75"/>
<protein>
    <submittedName>
        <fullName evidence="2">Enoyl-CoA hydratase</fullName>
        <ecNumber evidence="2">4.2.1.17</ecNumber>
    </submittedName>
</protein>
<dbReference type="RefSeq" id="WP_020441699.1">
    <property type="nucleotide sequence ID" value="NC_021663.1"/>
</dbReference>
<evidence type="ECO:0000256" key="1">
    <source>
        <dbReference type="ARBA" id="ARBA00005254"/>
    </source>
</evidence>
<dbReference type="InterPro" id="IPR014748">
    <property type="entry name" value="Enoyl-CoA_hydra_C"/>
</dbReference>
<keyword evidence="2" id="KW-0456">Lyase</keyword>
<proteinExistence type="inferred from homology"/>
<dbReference type="CDD" id="cd06558">
    <property type="entry name" value="crotonase-like"/>
    <property type="match status" value="1"/>
</dbReference>
<dbReference type="HOGENOM" id="CLU_009834_7_3_11"/>
<reference evidence="2 3" key="1">
    <citation type="submission" date="2012-06" db="EMBL/GenBank/DDBJ databases">
        <title>Complete genome sequence of Corynebacterium terpenotabidum Y-11 (=DSM 44721).</title>
        <authorList>
            <person name="Ruckert C."/>
            <person name="Albersmeier A."/>
            <person name="Al-Dilaimi A."/>
            <person name="Szczepanowski R."/>
            <person name="Kalinowski J."/>
        </authorList>
    </citation>
    <scope>NUCLEOTIDE SEQUENCE [LARGE SCALE GENOMIC DNA]</scope>
    <source>
        <strain evidence="2 3">Y-11</strain>
    </source>
</reference>
<sequence>MPVSYESRAGAAHIVLDEPAKRNALSPALLDDLAAALDRAADDDTVRSVVLSHTGSTFCAGADLSEAAGTGMDQAAGQFIGILRAVVACPKPVIAAVNGNVRAGGVGLAAACDIIVASPGSSFGTTETRIGVAPAMIALTVLPRMTSRAASRHLLLGDVYSAADALDYGLVTEVTEDPAARADELVGELLRCSPQGLRETKALLTADILARFDRDGAELARLSASLFASPEAKEGMQSFRERRNPSWVP</sequence>
<dbReference type="GO" id="GO:0004300">
    <property type="term" value="F:enoyl-CoA hydratase activity"/>
    <property type="evidence" value="ECO:0007669"/>
    <property type="project" value="UniProtKB-EC"/>
</dbReference>
<dbReference type="NCBIfam" id="NF005879">
    <property type="entry name" value="PRK07827.1"/>
    <property type="match status" value="1"/>
</dbReference>
<comment type="similarity">
    <text evidence="1">Belongs to the enoyl-CoA hydratase/isomerase family.</text>
</comment>
<dbReference type="InterPro" id="IPR029045">
    <property type="entry name" value="ClpP/crotonase-like_dom_sf"/>
</dbReference>
<dbReference type="InterPro" id="IPR051683">
    <property type="entry name" value="Enoyl-CoA_Hydratase/Isomerase"/>
</dbReference>
<dbReference type="PATRIC" id="fig|1200352.3.peg.1728"/>